<dbReference type="Proteomes" id="UP000077262">
    <property type="component" value="Unassembled WGS sequence"/>
</dbReference>
<comment type="similarity">
    <text evidence="1">Belongs to the ROK (NagC/XylR) family.</text>
</comment>
<evidence type="ECO:0000313" key="4">
    <source>
        <dbReference type="EMBL" id="RSU52463.1"/>
    </source>
</evidence>
<evidence type="ECO:0000313" key="3">
    <source>
        <dbReference type="EMBL" id="OAH48071.1"/>
    </source>
</evidence>
<evidence type="ECO:0000256" key="1">
    <source>
        <dbReference type="ARBA" id="ARBA00006479"/>
    </source>
</evidence>
<dbReference type="OrthoDB" id="49685at2"/>
<proteinExistence type="inferred from homology"/>
<sequence>MNKRGSNAVGVRRYNERLILATVRRLNGASKADLSRITGLSPQAAVRIVESLADEGRLIKAGKRTGGMGQPSIIYRINGGSGCTIGAEIGRDRLVCTMLDFDGRIIACESTTTSYPSPASAVELIQCFAQKHLPQLREEQREGFLGFGIAMPWFIGEWREEAGIAAQQAAAWAAPGLEEYFQKELDGPVIFENDGNAGALAELMSGSAVGLTNFLYVHIGSFVGGGLILNGEIKRGKNGNAGALASMPIPQGTSTDFLLHAASLYQMTTSGEGEHDPAWEAWLKHCAEALAFVIISANSLLDLDAVVIGGGLPHTQLRHLSERVKNTIQKTAPRDFFCPELKIGENGEKAPAIGAGLLPLFSTYAPNLISLLKSDAVASLAEV</sequence>
<evidence type="ECO:0000313" key="7">
    <source>
        <dbReference type="Proteomes" id="UP000287401"/>
    </source>
</evidence>
<reference evidence="3 6" key="2">
    <citation type="submission" date="2016-02" db="EMBL/GenBank/DDBJ databases">
        <authorList>
            <person name="Wen L."/>
            <person name="He K."/>
            <person name="Yang H."/>
        </authorList>
    </citation>
    <scope>NUCLEOTIDE SEQUENCE [LARGE SCALE GENOMIC DNA]</scope>
    <source>
        <strain evidence="3 6">CD09_2</strain>
    </source>
</reference>
<dbReference type="PANTHER" id="PTHR18964">
    <property type="entry name" value="ROK (REPRESSOR, ORF, KINASE) FAMILY"/>
    <property type="match status" value="1"/>
</dbReference>
<gene>
    <name evidence="3" type="ORF">AX777_16485</name>
    <name evidence="2" type="ORF">CP98_04623</name>
    <name evidence="4" type="ORF">DAH51_21515</name>
</gene>
<dbReference type="eggNOG" id="COG1940">
    <property type="taxonomic scope" value="Bacteria"/>
</dbReference>
<organism evidence="2 5">
    <name type="scientific">Sphingobium yanoikuyae</name>
    <name type="common">Sphingomonas yanoikuyae</name>
    <dbReference type="NCBI Taxonomy" id="13690"/>
    <lineage>
        <taxon>Bacteria</taxon>
        <taxon>Pseudomonadati</taxon>
        <taxon>Pseudomonadota</taxon>
        <taxon>Alphaproteobacteria</taxon>
        <taxon>Sphingomonadales</taxon>
        <taxon>Sphingomonadaceae</taxon>
        <taxon>Sphingobium</taxon>
    </lineage>
</organism>
<dbReference type="InterPro" id="IPR000600">
    <property type="entry name" value="ROK"/>
</dbReference>
<dbReference type="PANTHER" id="PTHR18964:SF149">
    <property type="entry name" value="BIFUNCTIONAL UDP-N-ACETYLGLUCOSAMINE 2-EPIMERASE_N-ACETYLMANNOSAMINE KINASE"/>
    <property type="match status" value="1"/>
</dbReference>
<dbReference type="Pfam" id="PF00480">
    <property type="entry name" value="ROK"/>
    <property type="match status" value="1"/>
</dbReference>
<dbReference type="Gene3D" id="3.30.420.40">
    <property type="match status" value="3"/>
</dbReference>
<dbReference type="AlphaFoldDB" id="A0A084EAJ2"/>
<comment type="caution">
    <text evidence="2">The sequence shown here is derived from an EMBL/GenBank/DDBJ whole genome shotgun (WGS) entry which is preliminary data.</text>
</comment>
<dbReference type="InterPro" id="IPR036390">
    <property type="entry name" value="WH_DNA-bd_sf"/>
</dbReference>
<evidence type="ECO:0000313" key="2">
    <source>
        <dbReference type="EMBL" id="KEZ14984.1"/>
    </source>
</evidence>
<dbReference type="EMBL" id="QRAL01000034">
    <property type="protein sequence ID" value="RSU52463.1"/>
    <property type="molecule type" value="Genomic_DNA"/>
</dbReference>
<reference evidence="2 5" key="1">
    <citation type="submission" date="2014-03" db="EMBL/GenBank/DDBJ databases">
        <title>Genome sequence of Sphingobium yanoikuyae B1.</title>
        <authorList>
            <person name="Gan H.M."/>
            <person name="Gan H.Y."/>
            <person name="Savka M.A."/>
        </authorList>
    </citation>
    <scope>NUCLEOTIDE SEQUENCE [LARGE SCALE GENOMIC DNA]</scope>
    <source>
        <strain evidence="2 5">B1</strain>
    </source>
</reference>
<dbReference type="InterPro" id="IPR036388">
    <property type="entry name" value="WH-like_DNA-bd_sf"/>
</dbReference>
<dbReference type="CDD" id="cd23763">
    <property type="entry name" value="ASKHA_ATPase_ROK"/>
    <property type="match status" value="1"/>
</dbReference>
<dbReference type="Gene3D" id="1.10.10.10">
    <property type="entry name" value="Winged helix-like DNA-binding domain superfamily/Winged helix DNA-binding domain"/>
    <property type="match status" value="1"/>
</dbReference>
<dbReference type="EMBL" id="JGVR01000045">
    <property type="protein sequence ID" value="KEZ14984.1"/>
    <property type="molecule type" value="Genomic_DNA"/>
</dbReference>
<evidence type="ECO:0000313" key="6">
    <source>
        <dbReference type="Proteomes" id="UP000077262"/>
    </source>
</evidence>
<reference evidence="4 7" key="3">
    <citation type="submission" date="2018-07" db="EMBL/GenBank/DDBJ databases">
        <title>Genomic and Epidemiologic Investigation of an Indolent Hospital Outbreak.</title>
        <authorList>
            <person name="Johnson R.C."/>
            <person name="Deming C."/>
            <person name="Conlan S."/>
            <person name="Zellmer C.J."/>
            <person name="Michelin A.V."/>
            <person name="Lee-Lin S."/>
            <person name="Thomas P.J."/>
            <person name="Park M."/>
            <person name="Weingarten R.A."/>
            <person name="Less J."/>
            <person name="Dekker J.P."/>
            <person name="Frank K.M."/>
            <person name="Musser K.A."/>
            <person name="Mcquiston J.R."/>
            <person name="Henderson D.K."/>
            <person name="Lau A.F."/>
            <person name="Palmore T.N."/>
            <person name="Segre J.A."/>
        </authorList>
    </citation>
    <scope>NUCLEOTIDE SEQUENCE [LARGE SCALE GENOMIC DNA]</scope>
    <source>
        <strain evidence="4 7">SK-NIH.Env6_1116</strain>
    </source>
</reference>
<dbReference type="RefSeq" id="WP_017503299.1">
    <property type="nucleotide sequence ID" value="NZ_DALYQB010000025.1"/>
</dbReference>
<dbReference type="PATRIC" id="fig|13690.10.peg.4762"/>
<accession>A0A084EAJ2</accession>
<dbReference type="Proteomes" id="UP000287401">
    <property type="component" value="Unassembled WGS sequence"/>
</dbReference>
<dbReference type="SUPFAM" id="SSF53067">
    <property type="entry name" value="Actin-like ATPase domain"/>
    <property type="match status" value="1"/>
</dbReference>
<dbReference type="SUPFAM" id="SSF46785">
    <property type="entry name" value="Winged helix' DNA-binding domain"/>
    <property type="match status" value="1"/>
</dbReference>
<evidence type="ECO:0000313" key="5">
    <source>
        <dbReference type="Proteomes" id="UP000028534"/>
    </source>
</evidence>
<dbReference type="STRING" id="13690.AX777_16485"/>
<dbReference type="Proteomes" id="UP000028534">
    <property type="component" value="Unassembled WGS sequence"/>
</dbReference>
<dbReference type="EMBL" id="LSTR01000002">
    <property type="protein sequence ID" value="OAH48071.1"/>
    <property type="molecule type" value="Genomic_DNA"/>
</dbReference>
<name>A0A084EAJ2_SPHYA</name>
<dbReference type="InterPro" id="IPR043129">
    <property type="entry name" value="ATPase_NBD"/>
</dbReference>
<protein>
    <submittedName>
        <fullName evidence="2">ROK family protein</fullName>
    </submittedName>
    <submittedName>
        <fullName evidence="3 4">Transcriptional regulator</fullName>
    </submittedName>
</protein>